<dbReference type="RefSeq" id="WP_379978759.1">
    <property type="nucleotide sequence ID" value="NZ_JBHSFV010000006.1"/>
</dbReference>
<evidence type="ECO:0000313" key="2">
    <source>
        <dbReference type="Proteomes" id="UP001596043"/>
    </source>
</evidence>
<evidence type="ECO:0008006" key="3">
    <source>
        <dbReference type="Google" id="ProtNLM"/>
    </source>
</evidence>
<dbReference type="Proteomes" id="UP001596043">
    <property type="component" value="Unassembled WGS sequence"/>
</dbReference>
<organism evidence="1 2">
    <name type="scientific">Dokdonia ponticola</name>
    <dbReference type="NCBI Taxonomy" id="2041041"/>
    <lineage>
        <taxon>Bacteria</taxon>
        <taxon>Pseudomonadati</taxon>
        <taxon>Bacteroidota</taxon>
        <taxon>Flavobacteriia</taxon>
        <taxon>Flavobacteriales</taxon>
        <taxon>Flavobacteriaceae</taxon>
        <taxon>Dokdonia</taxon>
    </lineage>
</organism>
<protein>
    <recommendedName>
        <fullName evidence="3">Apea-like HEPN domain-containing protein</fullName>
    </recommendedName>
</protein>
<sequence>MHYELHKELSIQTALLQFYCFLTRGFFSETEFISHFDYGNENIEQIHNMANPEKWNGDYSVIINRISKTKEIVIEAKSYLKWSQICPDEKIAEFMNQNPDFYEDGISVKDLNEIFEISEVLENGYMFHDSFHGYPKKHLYRYGVDCLDFLYSASYFYNEGFDYFNNRLTKKSFAEMNKLPSAEMKRIQSKEEMMFRSFRESFINFIFFVESFINSVGYDAYLKGKGTDETEKNKLKGIKSVNQRNGFKTYLSMRDKIKEYSRIISGTELDINNDIFKNYINDCVELRNQYVHSSPAKGKIKISLDEWKRKCDLMIDKQCFEVLETFWDGCYPEKQFPVIIFNELNASSFKGRLGKMMIARKAR</sequence>
<reference evidence="2" key="1">
    <citation type="journal article" date="2019" name="Int. J. Syst. Evol. Microbiol.">
        <title>The Global Catalogue of Microorganisms (GCM) 10K type strain sequencing project: providing services to taxonomists for standard genome sequencing and annotation.</title>
        <authorList>
            <consortium name="The Broad Institute Genomics Platform"/>
            <consortium name="The Broad Institute Genome Sequencing Center for Infectious Disease"/>
            <person name="Wu L."/>
            <person name="Ma J."/>
        </authorList>
    </citation>
    <scope>NUCLEOTIDE SEQUENCE [LARGE SCALE GENOMIC DNA]</scope>
    <source>
        <strain evidence="2">YJ-61-S</strain>
    </source>
</reference>
<dbReference type="EMBL" id="JBHSFV010000006">
    <property type="protein sequence ID" value="MFC4634471.1"/>
    <property type="molecule type" value="Genomic_DNA"/>
</dbReference>
<evidence type="ECO:0000313" key="1">
    <source>
        <dbReference type="EMBL" id="MFC4634471.1"/>
    </source>
</evidence>
<gene>
    <name evidence="1" type="ORF">ACFO3O_11170</name>
</gene>
<keyword evidence="2" id="KW-1185">Reference proteome</keyword>
<proteinExistence type="predicted"/>
<comment type="caution">
    <text evidence="1">The sequence shown here is derived from an EMBL/GenBank/DDBJ whole genome shotgun (WGS) entry which is preliminary data.</text>
</comment>
<name>A0ABV9HYP7_9FLAO</name>
<accession>A0ABV9HYP7</accession>